<accession>A0A370R1W8</accession>
<feature type="domain" description="PPM-type phosphatase" evidence="1">
    <location>
        <begin position="11"/>
        <end position="225"/>
    </location>
</feature>
<dbReference type="OrthoDB" id="963478at2"/>
<organism evidence="2 3">
    <name type="scientific">Enterobacillus tribolii</name>
    <dbReference type="NCBI Taxonomy" id="1487935"/>
    <lineage>
        <taxon>Bacteria</taxon>
        <taxon>Pseudomonadati</taxon>
        <taxon>Pseudomonadota</taxon>
        <taxon>Gammaproteobacteria</taxon>
        <taxon>Enterobacterales</taxon>
        <taxon>Hafniaceae</taxon>
        <taxon>Enterobacillus</taxon>
    </lineage>
</organism>
<dbReference type="Pfam" id="PF13672">
    <property type="entry name" value="PP2C_2"/>
    <property type="match status" value="1"/>
</dbReference>
<dbReference type="InterPro" id="IPR036457">
    <property type="entry name" value="PPM-type-like_dom_sf"/>
</dbReference>
<dbReference type="Gene3D" id="3.60.40.10">
    <property type="entry name" value="PPM-type phosphatase domain"/>
    <property type="match status" value="1"/>
</dbReference>
<name>A0A370R1W8_9GAMM</name>
<sequence length="257" mass="27541">MEWKVCAASVCGAAHLAADTPCQDAFHWVRTPSLLLAAVCDGAGSARCGGPGAQRVSREFATRLAQEPALATFHGDEIAAQVFALLADIRLGLQREAEEEQGALGDFACTLVAACLFDDHGWLIHLGDGAAAAVVKDRADVVSLPENGEYVNHTWFLTSPDWREHVRITPLHGPVTQIVLMSDGVQPFAMNKGGTQLFGPFIDPVLRFLDGVDETQGSQALSHTLCDPRIDAITGDDKTLLIGIREEYGQDDAPLLV</sequence>
<dbReference type="EMBL" id="QRAP01000002">
    <property type="protein sequence ID" value="RDK95902.1"/>
    <property type="molecule type" value="Genomic_DNA"/>
</dbReference>
<keyword evidence="3" id="KW-1185">Reference proteome</keyword>
<dbReference type="InterPro" id="IPR001932">
    <property type="entry name" value="PPM-type_phosphatase-like_dom"/>
</dbReference>
<dbReference type="AlphaFoldDB" id="A0A370R1W8"/>
<dbReference type="Proteomes" id="UP000254848">
    <property type="component" value="Unassembled WGS sequence"/>
</dbReference>
<dbReference type="SUPFAM" id="SSF81606">
    <property type="entry name" value="PP2C-like"/>
    <property type="match status" value="1"/>
</dbReference>
<evidence type="ECO:0000259" key="1">
    <source>
        <dbReference type="Pfam" id="PF13672"/>
    </source>
</evidence>
<evidence type="ECO:0000313" key="2">
    <source>
        <dbReference type="EMBL" id="RDK95902.1"/>
    </source>
</evidence>
<dbReference type="RefSeq" id="WP_115457631.1">
    <property type="nucleotide sequence ID" value="NZ_QRAP01000002.1"/>
</dbReference>
<reference evidence="2 3" key="1">
    <citation type="submission" date="2018-07" db="EMBL/GenBank/DDBJ databases">
        <title>Genomic Encyclopedia of Type Strains, Phase IV (KMG-IV): sequencing the most valuable type-strain genomes for metagenomic binning, comparative biology and taxonomic classification.</title>
        <authorList>
            <person name="Goeker M."/>
        </authorList>
    </citation>
    <scope>NUCLEOTIDE SEQUENCE [LARGE SCALE GENOMIC DNA]</scope>
    <source>
        <strain evidence="2 3">DSM 103736</strain>
    </source>
</reference>
<gene>
    <name evidence="2" type="ORF">C8D90_102386</name>
</gene>
<comment type="caution">
    <text evidence="2">The sequence shown here is derived from an EMBL/GenBank/DDBJ whole genome shotgun (WGS) entry which is preliminary data.</text>
</comment>
<evidence type="ECO:0000313" key="3">
    <source>
        <dbReference type="Proteomes" id="UP000254848"/>
    </source>
</evidence>
<protein>
    <submittedName>
        <fullName evidence="2">Protein phosphatase 2C-like protein</fullName>
    </submittedName>
</protein>
<proteinExistence type="predicted"/>